<keyword evidence="1" id="KW-0472">Membrane</keyword>
<dbReference type="EMBL" id="BAHD01000034">
    <property type="protein sequence ID" value="GAB96272.1"/>
    <property type="molecule type" value="Genomic_DNA"/>
</dbReference>
<feature type="transmembrane region" description="Helical" evidence="1">
    <location>
        <begin position="32"/>
        <end position="49"/>
    </location>
</feature>
<keyword evidence="1" id="KW-1133">Transmembrane helix</keyword>
<evidence type="ECO:0000313" key="2">
    <source>
        <dbReference type="EMBL" id="GAB96272.1"/>
    </source>
</evidence>
<feature type="transmembrane region" description="Helical" evidence="1">
    <location>
        <begin position="6"/>
        <end position="25"/>
    </location>
</feature>
<name>K6WW08_9MICO</name>
<keyword evidence="3" id="KW-1185">Reference proteome</keyword>
<organism evidence="2 3">
    <name type="scientific">Kineosphaera limosa NBRC 100340</name>
    <dbReference type="NCBI Taxonomy" id="1184609"/>
    <lineage>
        <taxon>Bacteria</taxon>
        <taxon>Bacillati</taxon>
        <taxon>Actinomycetota</taxon>
        <taxon>Actinomycetes</taxon>
        <taxon>Micrococcales</taxon>
        <taxon>Dermatophilaceae</taxon>
        <taxon>Kineosphaera</taxon>
    </lineage>
</organism>
<evidence type="ECO:0000256" key="1">
    <source>
        <dbReference type="SAM" id="Phobius"/>
    </source>
</evidence>
<keyword evidence="1" id="KW-0812">Transmembrane</keyword>
<dbReference type="Proteomes" id="UP000008366">
    <property type="component" value="Unassembled WGS sequence"/>
</dbReference>
<dbReference type="AlphaFoldDB" id="K6WW08"/>
<sequence length="98" mass="9887">MSFIELFGPPLLAGFIVLGPPAAAFVARRLRALPVALWLAAAATLVAWVQRNATLADAAPGGSQATAQAGGVLALGVAFAAISVALLLRNKTPRRAAA</sequence>
<protein>
    <submittedName>
        <fullName evidence="2">Uncharacterized protein</fullName>
    </submittedName>
</protein>
<dbReference type="RefSeq" id="WP_006592804.1">
    <property type="nucleotide sequence ID" value="NZ_BAHD01000034.1"/>
</dbReference>
<proteinExistence type="predicted"/>
<accession>K6WW08</accession>
<dbReference type="STRING" id="1184609.KILIM_034_00210"/>
<feature type="transmembrane region" description="Helical" evidence="1">
    <location>
        <begin position="69"/>
        <end position="88"/>
    </location>
</feature>
<gene>
    <name evidence="2" type="ORF">KILIM_034_00210</name>
</gene>
<evidence type="ECO:0000313" key="3">
    <source>
        <dbReference type="Proteomes" id="UP000008366"/>
    </source>
</evidence>
<comment type="caution">
    <text evidence="2">The sequence shown here is derived from an EMBL/GenBank/DDBJ whole genome shotgun (WGS) entry which is preliminary data.</text>
</comment>
<reference evidence="2 3" key="1">
    <citation type="submission" date="2012-08" db="EMBL/GenBank/DDBJ databases">
        <title>Whole genome shotgun sequence of Kineosphaera limosa NBRC 100340.</title>
        <authorList>
            <person name="Yoshida I."/>
            <person name="Isaki S."/>
            <person name="Hosoyama A."/>
            <person name="Tsuchikane K."/>
            <person name="Katsumata H."/>
            <person name="Ando Y."/>
            <person name="Ohji S."/>
            <person name="Hamada M."/>
            <person name="Tamura T."/>
            <person name="Yamazoe A."/>
            <person name="Yamazaki S."/>
            <person name="Fujita N."/>
        </authorList>
    </citation>
    <scope>NUCLEOTIDE SEQUENCE [LARGE SCALE GENOMIC DNA]</scope>
    <source>
        <strain evidence="2 3">NBRC 100340</strain>
    </source>
</reference>